<name>A0ABN1RUA0_9ACTN</name>
<comment type="caution">
    <text evidence="4">The sequence shown here is derived from an EMBL/GenBank/DDBJ whole genome shotgun (WGS) entry which is preliminary data.</text>
</comment>
<dbReference type="Proteomes" id="UP001500542">
    <property type="component" value="Unassembled WGS sequence"/>
</dbReference>
<dbReference type="InterPro" id="IPR012349">
    <property type="entry name" value="Split_barrel_FMN-bd"/>
</dbReference>
<accession>A0ABN1RUA0</accession>
<feature type="compositionally biased region" description="Basic residues" evidence="2">
    <location>
        <begin position="138"/>
        <end position="148"/>
    </location>
</feature>
<gene>
    <name evidence="4" type="ORF">GCM10009554_83860</name>
</gene>
<feature type="region of interest" description="Disordered" evidence="2">
    <location>
        <begin position="125"/>
        <end position="148"/>
    </location>
</feature>
<dbReference type="EMBL" id="BAAAHK010000028">
    <property type="protein sequence ID" value="GAA0963837.1"/>
    <property type="molecule type" value="Genomic_DNA"/>
</dbReference>
<dbReference type="PANTHER" id="PTHR35176">
    <property type="entry name" value="HEME OXYGENASE HI_0854-RELATED"/>
    <property type="match status" value="1"/>
</dbReference>
<dbReference type="InterPro" id="IPR052019">
    <property type="entry name" value="F420H2_bilvrd_red/Heme_oxyg"/>
</dbReference>
<dbReference type="NCBIfam" id="TIGR03618">
    <property type="entry name" value="Rv1155_F420"/>
    <property type="match status" value="1"/>
</dbReference>
<dbReference type="Pfam" id="PF01243">
    <property type="entry name" value="PNPOx_N"/>
    <property type="match status" value="1"/>
</dbReference>
<evidence type="ECO:0000259" key="3">
    <source>
        <dbReference type="Pfam" id="PF01243"/>
    </source>
</evidence>
<evidence type="ECO:0000313" key="4">
    <source>
        <dbReference type="EMBL" id="GAA0963837.1"/>
    </source>
</evidence>
<dbReference type="SUPFAM" id="SSF50475">
    <property type="entry name" value="FMN-binding split barrel"/>
    <property type="match status" value="1"/>
</dbReference>
<evidence type="ECO:0000256" key="1">
    <source>
        <dbReference type="ARBA" id="ARBA00023002"/>
    </source>
</evidence>
<reference evidence="4 5" key="1">
    <citation type="journal article" date="2019" name="Int. J. Syst. Evol. Microbiol.">
        <title>The Global Catalogue of Microorganisms (GCM) 10K type strain sequencing project: providing services to taxonomists for standard genome sequencing and annotation.</title>
        <authorList>
            <consortium name="The Broad Institute Genomics Platform"/>
            <consortium name="The Broad Institute Genome Sequencing Center for Infectious Disease"/>
            <person name="Wu L."/>
            <person name="Ma J."/>
        </authorList>
    </citation>
    <scope>NUCLEOTIDE SEQUENCE [LARGE SCALE GENOMIC DNA]</scope>
    <source>
        <strain evidence="4 5">JCM 10977</strain>
    </source>
</reference>
<evidence type="ECO:0000256" key="2">
    <source>
        <dbReference type="SAM" id="MobiDB-lite"/>
    </source>
</evidence>
<dbReference type="Gene3D" id="2.30.110.10">
    <property type="entry name" value="Electron Transport, Fmn-binding Protein, Chain A"/>
    <property type="match status" value="1"/>
</dbReference>
<dbReference type="InterPro" id="IPR011576">
    <property type="entry name" value="Pyridox_Oxase_N"/>
</dbReference>
<feature type="domain" description="Pyridoxamine 5'-phosphate oxidase N-terminal" evidence="3">
    <location>
        <begin position="27"/>
        <end position="145"/>
    </location>
</feature>
<evidence type="ECO:0000313" key="5">
    <source>
        <dbReference type="Proteomes" id="UP001500542"/>
    </source>
</evidence>
<dbReference type="InterPro" id="IPR019920">
    <property type="entry name" value="F420-binding_dom_put"/>
</dbReference>
<keyword evidence="1" id="KW-0560">Oxidoreductase</keyword>
<sequence>MGMTTDAFIDPYRTGRPREAARQTAFRILAGPHLSILSTTNPDGSPQSSVIFVLADGDDILFSTLKGRRKTRNMQRDPRVALLLHSLPSADGEVTYATVSGVVELTDDPDGSFHHTMYAHYMNGATPPPEPGAERVTVRLRPHRTYAP</sequence>
<protein>
    <submittedName>
        <fullName evidence="4">PPOX class F420-dependent oxidoreductase</fullName>
    </submittedName>
</protein>
<organism evidence="4 5">
    <name type="scientific">Kribbella koreensis</name>
    <dbReference type="NCBI Taxonomy" id="57909"/>
    <lineage>
        <taxon>Bacteria</taxon>
        <taxon>Bacillati</taxon>
        <taxon>Actinomycetota</taxon>
        <taxon>Actinomycetes</taxon>
        <taxon>Propionibacteriales</taxon>
        <taxon>Kribbellaceae</taxon>
        <taxon>Kribbella</taxon>
    </lineage>
</organism>
<keyword evidence="5" id="KW-1185">Reference proteome</keyword>
<dbReference type="PANTHER" id="PTHR35176:SF6">
    <property type="entry name" value="HEME OXYGENASE HI_0854-RELATED"/>
    <property type="match status" value="1"/>
</dbReference>
<proteinExistence type="predicted"/>